<name>A0AAD8QAX8_9PEZI</name>
<protein>
    <submittedName>
        <fullName evidence="1">Uncharacterized protein</fullName>
    </submittedName>
</protein>
<reference evidence="1" key="1">
    <citation type="submission" date="2021-06" db="EMBL/GenBank/DDBJ databases">
        <title>Comparative genomics, transcriptomics and evolutionary studies reveal genomic signatures of adaptation to plant cell wall in hemibiotrophic fungi.</title>
        <authorList>
            <consortium name="DOE Joint Genome Institute"/>
            <person name="Baroncelli R."/>
            <person name="Diaz J.F."/>
            <person name="Benocci T."/>
            <person name="Peng M."/>
            <person name="Battaglia E."/>
            <person name="Haridas S."/>
            <person name="Andreopoulos W."/>
            <person name="Labutti K."/>
            <person name="Pangilinan J."/>
            <person name="Floch G.L."/>
            <person name="Makela M.R."/>
            <person name="Henrissat B."/>
            <person name="Grigoriev I.V."/>
            <person name="Crouch J.A."/>
            <person name="De Vries R.P."/>
            <person name="Sukno S.A."/>
            <person name="Thon M.R."/>
        </authorList>
    </citation>
    <scope>NUCLEOTIDE SEQUENCE</scope>
    <source>
        <strain evidence="1">CBS 125086</strain>
    </source>
</reference>
<dbReference type="AlphaFoldDB" id="A0AAD8QAX8"/>
<dbReference type="Proteomes" id="UP001230504">
    <property type="component" value="Unassembled WGS sequence"/>
</dbReference>
<proteinExistence type="predicted"/>
<dbReference type="GeneID" id="85435779"/>
<evidence type="ECO:0000313" key="1">
    <source>
        <dbReference type="EMBL" id="KAK1599182.1"/>
    </source>
</evidence>
<dbReference type="EMBL" id="JAHLJV010000003">
    <property type="protein sequence ID" value="KAK1599182.1"/>
    <property type="molecule type" value="Genomic_DNA"/>
</dbReference>
<keyword evidence="2" id="KW-1185">Reference proteome</keyword>
<sequence length="194" mass="21089">MANTRPANPFWRLSRNSGLHPCQLRVASHSLPCLASCPGLLPPGVCPAPCYLASAAVSSFPSPITGSSHGRLPTREARRGLPKLNFIDIARCRVLRSGMGLSLEEKARTKTWLKYTRGKCPRSCVGVVPVQHARGEPRTACQVAETMPPALVTPKVKCANTKIRCCVSPQSTSRLNLALQRKKEKKRKKENGPG</sequence>
<evidence type="ECO:0000313" key="2">
    <source>
        <dbReference type="Proteomes" id="UP001230504"/>
    </source>
</evidence>
<accession>A0AAD8QAX8</accession>
<comment type="caution">
    <text evidence="1">The sequence shown here is derived from an EMBL/GenBank/DDBJ whole genome shotgun (WGS) entry which is preliminary data.</text>
</comment>
<organism evidence="1 2">
    <name type="scientific">Colletotrichum navitas</name>
    <dbReference type="NCBI Taxonomy" id="681940"/>
    <lineage>
        <taxon>Eukaryota</taxon>
        <taxon>Fungi</taxon>
        <taxon>Dikarya</taxon>
        <taxon>Ascomycota</taxon>
        <taxon>Pezizomycotina</taxon>
        <taxon>Sordariomycetes</taxon>
        <taxon>Hypocreomycetidae</taxon>
        <taxon>Glomerellales</taxon>
        <taxon>Glomerellaceae</taxon>
        <taxon>Colletotrichum</taxon>
        <taxon>Colletotrichum graminicola species complex</taxon>
    </lineage>
</organism>
<dbReference type="RefSeq" id="XP_060419844.1">
    <property type="nucleotide sequence ID" value="XM_060551539.1"/>
</dbReference>
<gene>
    <name evidence="1" type="ORF">LY79DRAFT_211702</name>
</gene>